<organism evidence="8 9">
    <name type="scientific">Aquimarina litoralis</name>
    <dbReference type="NCBI Taxonomy" id="584605"/>
    <lineage>
        <taxon>Bacteria</taxon>
        <taxon>Pseudomonadati</taxon>
        <taxon>Bacteroidota</taxon>
        <taxon>Flavobacteriia</taxon>
        <taxon>Flavobacteriales</taxon>
        <taxon>Flavobacteriaceae</taxon>
        <taxon>Aquimarina</taxon>
    </lineage>
</organism>
<dbReference type="SMART" id="SM00137">
    <property type="entry name" value="MAM"/>
    <property type="match status" value="1"/>
</dbReference>
<gene>
    <name evidence="8" type="ORF">GCM10009430_48140</name>
</gene>
<dbReference type="PROSITE" id="PS50853">
    <property type="entry name" value="FN3"/>
    <property type="match status" value="1"/>
</dbReference>
<dbReference type="Gene3D" id="2.60.120.200">
    <property type="match status" value="1"/>
</dbReference>
<dbReference type="NCBIfam" id="TIGR04183">
    <property type="entry name" value="Por_Secre_tail"/>
    <property type="match status" value="1"/>
</dbReference>
<dbReference type="CDD" id="cd06263">
    <property type="entry name" value="MAM"/>
    <property type="match status" value="1"/>
</dbReference>
<evidence type="ECO:0000313" key="8">
    <source>
        <dbReference type="EMBL" id="GAA0733727.1"/>
    </source>
</evidence>
<sequence length="726" mass="78006">MGYTIASFGQIPSYYNDVNLSLSGQALKNELASKVTNTQTTILSYTPGVWDALKQTDIDPTDSSRVILIYGFSDTDGNSTTDRTRGVDNNGGGSTDWNREHVYPRSLGNPNLGSTGPGSDAHHLRPSDVQRNSSRGNRKFADGSGNSGVTSQGHWYPGDEFKGDVARMMMFMYIRYGNRCLPSNVGVGTSVTNDTDMIQLFLEWNAEDPVTQLELQRNPIIENLQGNRNPFIDNPAFATQIWGGPQAEDRFGNTGGDTESPTVPTALTASNITTTSAQLSWNASSDNVGVTGYDVYRNGSLLSSTSNTSYSVTALSAATTYAFAVRAKDAAGNLSGLSTSINVTTENTSGGGNTLCSSDITTFPYSQSFENTIGQWRQAGSGDDFNWATRSGSTPSSGTGPSSANEGSYYLYMESSTPNYSNKRAILYSPCFDITNESEATFSFKYHMYGASNMGSLSLEASLNGTSWTTIWSLSGNQGNSWKTASVSLEDYVGQRVQLRFNGVTGTTWQGDMAVDAVELSTSGNTGGGSTTSDVNLRITFDNYPEETSWEIRNDSNQVVFSGGTYGSQADGSTINLSRTLDNGCYTFIIYDTYGDGICCSYGNGSYALTDATGTTLVSGGSFGSQESNNFCVGSSVRSAVPESNFKEVSDVFDFNFYPNPVKETLTIQSAHSISGKYEIINYTGQILKTGPITKEPIGLEGISSGIYFIKLTNGTENLVKKFTKE</sequence>
<protein>
    <recommendedName>
        <fullName evidence="10">Por secretion system C-terminal sorting domain-containing protein</fullName>
    </recommendedName>
</protein>
<evidence type="ECO:0000259" key="7">
    <source>
        <dbReference type="PROSITE" id="PS50853"/>
    </source>
</evidence>
<dbReference type="Proteomes" id="UP001501758">
    <property type="component" value="Unassembled WGS sequence"/>
</dbReference>
<dbReference type="SUPFAM" id="SSF54060">
    <property type="entry name" value="His-Me finger endonucleases"/>
    <property type="match status" value="1"/>
</dbReference>
<dbReference type="Pfam" id="PF00041">
    <property type="entry name" value="fn3"/>
    <property type="match status" value="1"/>
</dbReference>
<comment type="similarity">
    <text evidence="1">Belongs to the EndA/NucM nuclease family.</text>
</comment>
<keyword evidence="9" id="KW-1185">Reference proteome</keyword>
<feature type="domain" description="Fibronectin type-III" evidence="7">
    <location>
        <begin position="263"/>
        <end position="348"/>
    </location>
</feature>
<dbReference type="InterPro" id="IPR013320">
    <property type="entry name" value="ConA-like_dom_sf"/>
</dbReference>
<evidence type="ECO:0000256" key="4">
    <source>
        <dbReference type="ARBA" id="ARBA00022801"/>
    </source>
</evidence>
<dbReference type="InterPro" id="IPR007346">
    <property type="entry name" value="Endonuclease-I"/>
</dbReference>
<dbReference type="InterPro" id="IPR026444">
    <property type="entry name" value="Secre_tail"/>
</dbReference>
<dbReference type="SUPFAM" id="SSF49265">
    <property type="entry name" value="Fibronectin type III"/>
    <property type="match status" value="1"/>
</dbReference>
<reference evidence="9" key="1">
    <citation type="journal article" date="2019" name="Int. J. Syst. Evol. Microbiol.">
        <title>The Global Catalogue of Microorganisms (GCM) 10K type strain sequencing project: providing services to taxonomists for standard genome sequencing and annotation.</title>
        <authorList>
            <consortium name="The Broad Institute Genomics Platform"/>
            <consortium name="The Broad Institute Genome Sequencing Center for Infectious Disease"/>
            <person name="Wu L."/>
            <person name="Ma J."/>
        </authorList>
    </citation>
    <scope>NUCLEOTIDE SEQUENCE [LARGE SCALE GENOMIC DNA]</scope>
    <source>
        <strain evidence="9">JCM 15974</strain>
    </source>
</reference>
<proteinExistence type="inferred from homology"/>
<dbReference type="SUPFAM" id="SSF49899">
    <property type="entry name" value="Concanavalin A-like lectins/glucanases"/>
    <property type="match status" value="1"/>
</dbReference>
<dbReference type="InterPro" id="IPR000998">
    <property type="entry name" value="MAM_dom"/>
</dbReference>
<dbReference type="PROSITE" id="PS50060">
    <property type="entry name" value="MAM_2"/>
    <property type="match status" value="1"/>
</dbReference>
<comment type="caution">
    <text evidence="8">The sequence shown here is derived from an EMBL/GenBank/DDBJ whole genome shotgun (WGS) entry which is preliminary data.</text>
</comment>
<dbReference type="PANTHER" id="PTHR33607:SF2">
    <property type="entry name" value="ENDONUCLEASE-1"/>
    <property type="match status" value="1"/>
</dbReference>
<evidence type="ECO:0000256" key="1">
    <source>
        <dbReference type="ARBA" id="ARBA00006429"/>
    </source>
</evidence>
<evidence type="ECO:0000256" key="5">
    <source>
        <dbReference type="SAM" id="MobiDB-lite"/>
    </source>
</evidence>
<keyword evidence="3" id="KW-0732">Signal</keyword>
<dbReference type="PANTHER" id="PTHR33607">
    <property type="entry name" value="ENDONUCLEASE-1"/>
    <property type="match status" value="1"/>
</dbReference>
<dbReference type="EMBL" id="BAAAGE010000008">
    <property type="protein sequence ID" value="GAA0733727.1"/>
    <property type="molecule type" value="Genomic_DNA"/>
</dbReference>
<dbReference type="InterPro" id="IPR003961">
    <property type="entry name" value="FN3_dom"/>
</dbReference>
<feature type="region of interest" description="Disordered" evidence="5">
    <location>
        <begin position="78"/>
        <end position="156"/>
    </location>
</feature>
<dbReference type="Gene3D" id="2.60.40.10">
    <property type="entry name" value="Immunoglobulins"/>
    <property type="match status" value="1"/>
</dbReference>
<dbReference type="InterPro" id="IPR013783">
    <property type="entry name" value="Ig-like_fold"/>
</dbReference>
<evidence type="ECO:0000259" key="6">
    <source>
        <dbReference type="PROSITE" id="PS50060"/>
    </source>
</evidence>
<keyword evidence="4" id="KW-0378">Hydrolase</keyword>
<dbReference type="InterPro" id="IPR044925">
    <property type="entry name" value="His-Me_finger_sf"/>
</dbReference>
<name>A0ABP3UJA6_9FLAO</name>
<feature type="domain" description="MAM" evidence="6">
    <location>
        <begin position="365"/>
        <end position="521"/>
    </location>
</feature>
<accession>A0ABP3UJA6</accession>
<dbReference type="CDD" id="cd00063">
    <property type="entry name" value="FN3"/>
    <property type="match status" value="1"/>
</dbReference>
<evidence type="ECO:0000256" key="2">
    <source>
        <dbReference type="ARBA" id="ARBA00022722"/>
    </source>
</evidence>
<keyword evidence="2" id="KW-0540">Nuclease</keyword>
<dbReference type="Pfam" id="PF00629">
    <property type="entry name" value="MAM"/>
    <property type="match status" value="1"/>
</dbReference>
<dbReference type="InterPro" id="IPR036116">
    <property type="entry name" value="FN3_sf"/>
</dbReference>
<evidence type="ECO:0008006" key="10">
    <source>
        <dbReference type="Google" id="ProtNLM"/>
    </source>
</evidence>
<evidence type="ECO:0000313" key="9">
    <source>
        <dbReference type="Proteomes" id="UP001501758"/>
    </source>
</evidence>
<dbReference type="Pfam" id="PF18962">
    <property type="entry name" value="Por_Secre_tail"/>
    <property type="match status" value="1"/>
</dbReference>
<dbReference type="SMART" id="SM00060">
    <property type="entry name" value="FN3"/>
    <property type="match status" value="1"/>
</dbReference>
<evidence type="ECO:0000256" key="3">
    <source>
        <dbReference type="ARBA" id="ARBA00022729"/>
    </source>
</evidence>
<dbReference type="Pfam" id="PF04231">
    <property type="entry name" value="Endonuclease_1"/>
    <property type="match status" value="1"/>
</dbReference>